<accession>A0AAD6VUQ7</accession>
<keyword evidence="3" id="KW-1185">Reference proteome</keyword>
<feature type="compositionally biased region" description="Basic and acidic residues" evidence="1">
    <location>
        <begin position="33"/>
        <end position="42"/>
    </location>
</feature>
<protein>
    <submittedName>
        <fullName evidence="2">Uncharacterized protein</fullName>
    </submittedName>
</protein>
<dbReference type="EMBL" id="JARJCW010000010">
    <property type="protein sequence ID" value="KAJ7220350.1"/>
    <property type="molecule type" value="Genomic_DNA"/>
</dbReference>
<reference evidence="2" key="1">
    <citation type="submission" date="2023-03" db="EMBL/GenBank/DDBJ databases">
        <title>Massive genome expansion in bonnet fungi (Mycena s.s.) driven by repeated elements and novel gene families across ecological guilds.</title>
        <authorList>
            <consortium name="Lawrence Berkeley National Laboratory"/>
            <person name="Harder C.B."/>
            <person name="Miyauchi S."/>
            <person name="Viragh M."/>
            <person name="Kuo A."/>
            <person name="Thoen E."/>
            <person name="Andreopoulos B."/>
            <person name="Lu D."/>
            <person name="Skrede I."/>
            <person name="Drula E."/>
            <person name="Henrissat B."/>
            <person name="Morin E."/>
            <person name="Kohler A."/>
            <person name="Barry K."/>
            <person name="LaButti K."/>
            <person name="Morin E."/>
            <person name="Salamov A."/>
            <person name="Lipzen A."/>
            <person name="Mereny Z."/>
            <person name="Hegedus B."/>
            <person name="Baldrian P."/>
            <person name="Stursova M."/>
            <person name="Weitz H."/>
            <person name="Taylor A."/>
            <person name="Grigoriev I.V."/>
            <person name="Nagy L.G."/>
            <person name="Martin F."/>
            <person name="Kauserud H."/>
        </authorList>
    </citation>
    <scope>NUCLEOTIDE SEQUENCE</scope>
    <source>
        <strain evidence="2">9144</strain>
    </source>
</reference>
<evidence type="ECO:0000256" key="1">
    <source>
        <dbReference type="SAM" id="MobiDB-lite"/>
    </source>
</evidence>
<feature type="compositionally biased region" description="Acidic residues" evidence="1">
    <location>
        <begin position="50"/>
        <end position="77"/>
    </location>
</feature>
<feature type="region of interest" description="Disordered" evidence="1">
    <location>
        <begin position="33"/>
        <end position="80"/>
    </location>
</feature>
<evidence type="ECO:0000313" key="2">
    <source>
        <dbReference type="EMBL" id="KAJ7220350.1"/>
    </source>
</evidence>
<dbReference type="Proteomes" id="UP001219525">
    <property type="component" value="Unassembled WGS sequence"/>
</dbReference>
<gene>
    <name evidence="2" type="ORF">GGX14DRAFT_389714</name>
</gene>
<dbReference type="AlphaFoldDB" id="A0AAD6VUQ7"/>
<evidence type="ECO:0000313" key="3">
    <source>
        <dbReference type="Proteomes" id="UP001219525"/>
    </source>
</evidence>
<organism evidence="2 3">
    <name type="scientific">Mycena pura</name>
    <dbReference type="NCBI Taxonomy" id="153505"/>
    <lineage>
        <taxon>Eukaryota</taxon>
        <taxon>Fungi</taxon>
        <taxon>Dikarya</taxon>
        <taxon>Basidiomycota</taxon>
        <taxon>Agaricomycotina</taxon>
        <taxon>Agaricomycetes</taxon>
        <taxon>Agaricomycetidae</taxon>
        <taxon>Agaricales</taxon>
        <taxon>Marasmiineae</taxon>
        <taxon>Mycenaceae</taxon>
        <taxon>Mycena</taxon>
    </lineage>
</organism>
<name>A0AAD6VUQ7_9AGAR</name>
<comment type="caution">
    <text evidence="2">The sequence shown here is derived from an EMBL/GenBank/DDBJ whole genome shotgun (WGS) entry which is preliminary data.</text>
</comment>
<sequence>MSNDVSEILPSEWCAGILALSILTNLCQFQLLHRPDSDDSDPKNNSILTFEEEYGFEDDGEHEPAQNEEPEPQQDEDEHVKKARLKTLEETRKATLAKLLERDPQNHWTGIYDLETRNPTSTANAIDGVWVGRLGLSGDEWGATMSMGLITRSDNNFTGEAEIFSNQAVVTGTVKDERQVDFTIAWFGGMQCSGVYDPETLTIKGSYFYKEDASTSWPFTFRRTPAAAFRFRHENLELTDRQRWVFAIEATKADIRRAKFPWKHLKEHSAERRRYIELYMRHEMRARDLTPVTPLTNAEGQELRKLSEVLRPCDARFYTSVVNFEMQKLPLHGCFCNGCASTIHGPRWFCTQCMDEISYNRVDLSMCMNCREQTPQWESFVHQCCHLQLEGDHMAGTTPVSNSELILCTCCGEPVAPPCLVCIFCDNTGDKTHLCKDCLTCPELPPTTSPNEAKKHKLFYPSCLPLTREEKEAKARKDATSTSNHNLSHPLVFVFDTSPASEVLSTDVRITILEAKMTDRIQTLEQKIHERMQALEEKFERFHSLETILHSIADKLQVQVGVEN</sequence>
<proteinExistence type="predicted"/>